<dbReference type="PANTHER" id="PTHR30469:SF15">
    <property type="entry name" value="HLYD FAMILY OF SECRETION PROTEINS"/>
    <property type="match status" value="1"/>
</dbReference>
<name>A0ABS1L320_9BACT</name>
<dbReference type="EMBL" id="JAERRB010000026">
    <property type="protein sequence ID" value="MBL0745970.1"/>
    <property type="molecule type" value="Genomic_DNA"/>
</dbReference>
<evidence type="ECO:0000313" key="3">
    <source>
        <dbReference type="Proteomes" id="UP000613030"/>
    </source>
</evidence>
<comment type="caution">
    <text evidence="2">The sequence shown here is derived from an EMBL/GenBank/DDBJ whole genome shotgun (WGS) entry which is preliminary data.</text>
</comment>
<feature type="coiled-coil region" evidence="1">
    <location>
        <begin position="102"/>
        <end position="129"/>
    </location>
</feature>
<gene>
    <name evidence="2" type="ORF">JI741_32385</name>
</gene>
<reference evidence="2 3" key="1">
    <citation type="submission" date="2021-01" db="EMBL/GenBank/DDBJ databases">
        <title>Chryseolinea sp. Jin1 Genome sequencing and assembly.</title>
        <authorList>
            <person name="Kim I."/>
        </authorList>
    </citation>
    <scope>NUCLEOTIDE SEQUENCE [LARGE SCALE GENOMIC DNA]</scope>
    <source>
        <strain evidence="2 3">Jin1</strain>
    </source>
</reference>
<dbReference type="PANTHER" id="PTHR30469">
    <property type="entry name" value="MULTIDRUG RESISTANCE PROTEIN MDTA"/>
    <property type="match status" value="1"/>
</dbReference>
<protein>
    <submittedName>
        <fullName evidence="2">Biotin/lipoyl-binding protein</fullName>
    </submittedName>
</protein>
<dbReference type="Proteomes" id="UP000613030">
    <property type="component" value="Unassembled WGS sequence"/>
</dbReference>
<evidence type="ECO:0000256" key="1">
    <source>
        <dbReference type="SAM" id="Coils"/>
    </source>
</evidence>
<keyword evidence="1" id="KW-0175">Coiled coil</keyword>
<organism evidence="2 3">
    <name type="scientific">Chryseolinea lacunae</name>
    <dbReference type="NCBI Taxonomy" id="2801331"/>
    <lineage>
        <taxon>Bacteria</taxon>
        <taxon>Pseudomonadati</taxon>
        <taxon>Bacteroidota</taxon>
        <taxon>Cytophagia</taxon>
        <taxon>Cytophagales</taxon>
        <taxon>Fulvivirgaceae</taxon>
        <taxon>Chryseolinea</taxon>
    </lineage>
</organism>
<dbReference type="PROSITE" id="PS51257">
    <property type="entry name" value="PROKAR_LIPOPROTEIN"/>
    <property type="match status" value="1"/>
</dbReference>
<dbReference type="Gene3D" id="2.40.50.100">
    <property type="match status" value="1"/>
</dbReference>
<feature type="non-terminal residue" evidence="2">
    <location>
        <position position="149"/>
    </location>
</feature>
<proteinExistence type="predicted"/>
<keyword evidence="3" id="KW-1185">Reference proteome</keyword>
<evidence type="ECO:0000313" key="2">
    <source>
        <dbReference type="EMBL" id="MBL0745970.1"/>
    </source>
</evidence>
<dbReference type="SUPFAM" id="SSF111369">
    <property type="entry name" value="HlyD-like secretion proteins"/>
    <property type="match status" value="1"/>
</dbReference>
<dbReference type="RefSeq" id="WP_202016726.1">
    <property type="nucleotide sequence ID" value="NZ_JAERRB010000026.1"/>
</dbReference>
<sequence length="149" mass="16556">MKRYIHTVNLAFVSLVILSSCSHDQREDDGEKDRPVTVTVTTAGKQSVHSVQSSGQVVSGETAMISTRMMGFITDIKVKPGDEVKKGQLLVTISNDDILAKRAQARAMVSETEAALRDAQKDYERYTELFKQQSASQKELENITLNYNS</sequence>
<accession>A0ABS1L320</accession>
<dbReference type="Gene3D" id="1.10.287.470">
    <property type="entry name" value="Helix hairpin bin"/>
    <property type="match status" value="1"/>
</dbReference>